<protein>
    <submittedName>
        <fullName evidence="1">Uncharacterized protein</fullName>
    </submittedName>
</protein>
<sequence>MSRTAFDNRDYRYTASHRYRPLLHRNGYDYEATGVHERDTLVQFNLQPGDRVLYDFGAREVIPLTVQSVTPHHILAVDSQERTYSFGGVDAPCPGKWDADPVTVTTRLTKVKVQCGDAGTNCSGGCLYPGAAMPCFARMS</sequence>
<accession>B7J7H2</accession>
<proteinExistence type="predicted"/>
<organism evidence="1 2">
    <name type="scientific">Acidithiobacillus ferrooxidans (strain ATCC 23270 / DSM 14882 / CIP 104768 / NCIMB 8455)</name>
    <name type="common">Ferrobacillus ferrooxidans (strain ATCC 23270)</name>
    <dbReference type="NCBI Taxonomy" id="243159"/>
    <lineage>
        <taxon>Bacteria</taxon>
        <taxon>Pseudomonadati</taxon>
        <taxon>Pseudomonadota</taxon>
        <taxon>Acidithiobacillia</taxon>
        <taxon>Acidithiobacillales</taxon>
        <taxon>Acidithiobacillaceae</taxon>
        <taxon>Acidithiobacillus</taxon>
    </lineage>
</organism>
<evidence type="ECO:0000313" key="1">
    <source>
        <dbReference type="EMBL" id="ACK77932.1"/>
    </source>
</evidence>
<dbReference type="RefSeq" id="WP_012606708.1">
    <property type="nucleotide sequence ID" value="NC_011761.1"/>
</dbReference>
<dbReference type="Proteomes" id="UP000001362">
    <property type="component" value="Chromosome"/>
</dbReference>
<dbReference type="EMBL" id="CP001219">
    <property type="protein sequence ID" value="ACK77932.1"/>
    <property type="molecule type" value="Genomic_DNA"/>
</dbReference>
<gene>
    <name evidence="1" type="ordered locus">AFE_0997</name>
</gene>
<reference evidence="1 2" key="1">
    <citation type="journal article" date="2008" name="BMC Genomics">
        <title>Acidithiobacillus ferrooxidans metabolism: from genome sequence to industrial applications.</title>
        <authorList>
            <person name="Valdes J."/>
            <person name="Pedroso I."/>
            <person name="Quatrini R."/>
            <person name="Dodson R.J."/>
            <person name="Tettelin H."/>
            <person name="Blake R.II."/>
            <person name="Eisen J.A."/>
            <person name="Holmes D.S."/>
        </authorList>
    </citation>
    <scope>NUCLEOTIDE SEQUENCE [LARGE SCALE GENOMIC DNA]</scope>
    <source>
        <strain evidence="2">ATCC 23270 / DSM 14882 / CIP 104768 / NCIMB 8455</strain>
    </source>
</reference>
<dbReference type="AlphaFoldDB" id="B7J7H2"/>
<keyword evidence="2" id="KW-1185">Reference proteome</keyword>
<name>B7J7H2_ACIF2</name>
<dbReference type="PaxDb" id="243159-AFE_0997"/>
<dbReference type="KEGG" id="afr:AFE_0997"/>
<dbReference type="HOGENOM" id="CLU_1830765_0_0_6"/>
<evidence type="ECO:0000313" key="2">
    <source>
        <dbReference type="Proteomes" id="UP000001362"/>
    </source>
</evidence>
<dbReference type="STRING" id="243159.AFE_0997"/>
<dbReference type="GeneID" id="65280313"/>